<name>A0ABQ0MTC7_9GAMM</name>
<proteinExistence type="predicted"/>
<feature type="chain" id="PRO_5045676468" evidence="1">
    <location>
        <begin position="29"/>
        <end position="885"/>
    </location>
</feature>
<reference evidence="2 3" key="1">
    <citation type="submission" date="2017-06" db="EMBL/GenBank/DDBJ databases">
        <title>Whole Genome Sequences of Colwellia marinimaniae MTCD1.</title>
        <authorList>
            <person name="Kusumoto H."/>
            <person name="Inoue M."/>
            <person name="Tanikawa K."/>
            <person name="Maeji H."/>
            <person name="Cameron J.H."/>
            <person name="Bartlett D.H."/>
        </authorList>
    </citation>
    <scope>NUCLEOTIDE SEQUENCE [LARGE SCALE GENOMIC DNA]</scope>
    <source>
        <strain evidence="2 3">MTCD1</strain>
    </source>
</reference>
<keyword evidence="1" id="KW-0732">Signal</keyword>
<dbReference type="EMBL" id="BDQM01000007">
    <property type="protein sequence ID" value="GAW95604.1"/>
    <property type="molecule type" value="Genomic_DNA"/>
</dbReference>
<dbReference type="SUPFAM" id="SSF49452">
    <property type="entry name" value="Starch-binding domain-like"/>
    <property type="match status" value="1"/>
</dbReference>
<dbReference type="InterPro" id="IPR013784">
    <property type="entry name" value="Carb-bd-like_fold"/>
</dbReference>
<dbReference type="RefSeq" id="WP_057179845.1">
    <property type="nucleotide sequence ID" value="NZ_BDQM01000007.1"/>
</dbReference>
<dbReference type="Proteomes" id="UP000197068">
    <property type="component" value="Unassembled WGS sequence"/>
</dbReference>
<dbReference type="Gene3D" id="2.60.40.3620">
    <property type="match status" value="2"/>
</dbReference>
<evidence type="ECO:0000256" key="1">
    <source>
        <dbReference type="SAM" id="SignalP"/>
    </source>
</evidence>
<protein>
    <submittedName>
        <fullName evidence="2">Pullulanase</fullName>
    </submittedName>
</protein>
<accession>A0ABQ0MTC7</accession>
<feature type="signal peptide" evidence="1">
    <location>
        <begin position="1"/>
        <end position="28"/>
    </location>
</feature>
<gene>
    <name evidence="2" type="ORF">MTCD1_01207</name>
</gene>
<comment type="caution">
    <text evidence="2">The sequence shown here is derived from an EMBL/GenBank/DDBJ whole genome shotgun (WGS) entry which is preliminary data.</text>
</comment>
<dbReference type="Gene3D" id="2.60.40.1110">
    <property type="match status" value="1"/>
</dbReference>
<sequence>MKYKFKPIMLGSAIAVSLALSGCGSDQAQPEITDIFAEVGLWCKNPDLVQIASADFYPLTADEQAGIDAGKAEAKTAAEAGAGDSWDEAAWEADFKYEQLDLYSILDLTLEETERQVIAKEEALAFQIAQGQDVIRGEGFNEWFELWFAEIPTASYLGPSQRINRSVNATTADMDGDEICYTPPLSCPNYKVIDEAGIYECIIPEQNPILDAPAPVVIAGPNEAVVFYRNENHVDGGDNDALYENMVAHTWNDDAGVCTAYADDSISSWGQNSNYANEPGNIGIDPNYGMFWKLLLVDEPGNCGNVIFNDTADGKKISDSDLMMPIGPSGNVVLHNLDKNAYADDNFSVNVLDGMLLVNQHPYFGAEASSGVTSCGWSQTANDAGICVGEELVCPVDTVAVGVGAEEISSKCVVTFNPDETALLLRGAFNGWDGAGDENSTFAYADGQYRVNHTYTTEEECVIVAPIEEDLEAEPVVEAVDGEDCTDSYDFKVADIDWSEPSSFGSIKGGDQSAVGSTITMTVGEGVGQNMKVDMTKDKIYQFSVNASDAAEVKLTISEVPVDAFPMLTIGAETMALSYSTNGQYVTRVDLAAETHSFTIADSSTGFAVGAIDTDNVVMASTPLALESGGGALSFTSMAAKYDFVLDLSDPTAPSIEIKPALPFGSTQVFIRGSVNGWSSPATDQVKWNADTRSYSVIYGLEADGNHAFKFADSSWGVVNLGFNDVTISTDADAITVTDDGGNMRVSVSKATSYKFEVIFDSADPVVKVSEAPLYLRGSITDWGASEVNQLAFVATDAGNTAEASHTYSLEVVITGPGEFKVADENWGGSFGYNWGVEIADTKVELGVALELVQSNNNIKIDLPAGTYIFAFEDGVTKTMTVTEK</sequence>
<evidence type="ECO:0000313" key="2">
    <source>
        <dbReference type="EMBL" id="GAW95604.1"/>
    </source>
</evidence>
<organism evidence="2 3">
    <name type="scientific">Colwellia marinimaniae</name>
    <dbReference type="NCBI Taxonomy" id="1513592"/>
    <lineage>
        <taxon>Bacteria</taxon>
        <taxon>Pseudomonadati</taxon>
        <taxon>Pseudomonadota</taxon>
        <taxon>Gammaproteobacteria</taxon>
        <taxon>Alteromonadales</taxon>
        <taxon>Colwelliaceae</taxon>
        <taxon>Colwellia</taxon>
    </lineage>
</organism>
<keyword evidence="3" id="KW-1185">Reference proteome</keyword>
<dbReference type="PROSITE" id="PS51257">
    <property type="entry name" value="PROKAR_LIPOPROTEIN"/>
    <property type="match status" value="1"/>
</dbReference>
<evidence type="ECO:0000313" key="3">
    <source>
        <dbReference type="Proteomes" id="UP000197068"/>
    </source>
</evidence>